<dbReference type="InterPro" id="IPR000653">
    <property type="entry name" value="DegT/StrS_aminotransferase"/>
</dbReference>
<comment type="cofactor">
    <cofactor evidence="1">
        <name>pyridoxal 5'-phosphate</name>
        <dbReference type="ChEBI" id="CHEBI:597326"/>
    </cofactor>
</comment>
<dbReference type="InterPro" id="IPR015422">
    <property type="entry name" value="PyrdxlP-dep_Trfase_small"/>
</dbReference>
<dbReference type="EMBL" id="NRQW01000157">
    <property type="protein sequence ID" value="PLZ91741.1"/>
    <property type="molecule type" value="Genomic_DNA"/>
</dbReference>
<dbReference type="FunFam" id="3.40.640.10:FF:000090">
    <property type="entry name" value="Pyridoxal phosphate-dependent aminotransferase"/>
    <property type="match status" value="1"/>
</dbReference>
<dbReference type="SUPFAM" id="SSF53383">
    <property type="entry name" value="PLP-dependent transferases"/>
    <property type="match status" value="1"/>
</dbReference>
<evidence type="ECO:0000256" key="3">
    <source>
        <dbReference type="ARBA" id="ARBA00022679"/>
    </source>
</evidence>
<dbReference type="Proteomes" id="UP000235036">
    <property type="component" value="Unassembled WGS sequence"/>
</dbReference>
<comment type="similarity">
    <text evidence="5 8">Belongs to the DegT/DnrJ/EryC1 family.</text>
</comment>
<sequence length="408" mass="45969">MSEKIQSIPIAKPWMGESEAEAARRAIMSGWVTQGPEVSAFEQDFAAYVGAKYACAVSNCTTALHLALLAVGVQPGDEVITVSHSYIATANSIRYCGAIPVFVDIEPQTYNINPMLIEDVISERLRRDVAERTRAILIVHQMGMPCDLKAILDIARSHNLPVIEDAACAIGSEILWDGQWEKIGKPHGDIACFSFHPRKVITTGDGGMLTTNNPEWDKQFRLWRQHGMSVPDTVRHGAKQVIFESYPMLGYNYRMTDIQAAVGREQLKRLPEIVERRRNLAQRYQEILADVPGLKLPTEPAWAKSNWQSYPVRLPQKSDQRQVMQTMLDAGISTRRGIMCAHREVAYEHETWSCGGEKEICHCMKGTCDRLCESEQAQDHTVLLPLFHQMTQQEQDYVVKVLKMACQV</sequence>
<dbReference type="GO" id="GO:0030170">
    <property type="term" value="F:pyridoxal phosphate binding"/>
    <property type="evidence" value="ECO:0007669"/>
    <property type="project" value="TreeGrafter"/>
</dbReference>
<dbReference type="GO" id="GO:0008483">
    <property type="term" value="F:transaminase activity"/>
    <property type="evidence" value="ECO:0007669"/>
    <property type="project" value="UniProtKB-KW"/>
</dbReference>
<dbReference type="CDD" id="cd00616">
    <property type="entry name" value="AHBA_syn"/>
    <property type="match status" value="1"/>
</dbReference>
<evidence type="ECO:0000256" key="1">
    <source>
        <dbReference type="ARBA" id="ARBA00001933"/>
    </source>
</evidence>
<evidence type="ECO:0000313" key="10">
    <source>
        <dbReference type="Proteomes" id="UP000235036"/>
    </source>
</evidence>
<reference evidence="9 10" key="1">
    <citation type="submission" date="2017-08" db="EMBL/GenBank/DDBJ databases">
        <title>Genomes of Fischerella (Mastigocladus) sp. strains.</title>
        <authorList>
            <person name="Miller S.R."/>
        </authorList>
    </citation>
    <scope>NUCLEOTIDE SEQUENCE [LARGE SCALE GENOMIC DNA]</scope>
    <source>
        <strain evidence="9 10">CCMEE 5323</strain>
    </source>
</reference>
<dbReference type="Pfam" id="PF01041">
    <property type="entry name" value="DegT_DnrJ_EryC1"/>
    <property type="match status" value="1"/>
</dbReference>
<dbReference type="PIRSF" id="PIRSF000390">
    <property type="entry name" value="PLP_StrS"/>
    <property type="match status" value="1"/>
</dbReference>
<evidence type="ECO:0000256" key="6">
    <source>
        <dbReference type="PIRSR" id="PIRSR000390-1"/>
    </source>
</evidence>
<gene>
    <name evidence="9" type="ORF">CEN44_07800</name>
</gene>
<dbReference type="RefSeq" id="WP_102205057.1">
    <property type="nucleotide sequence ID" value="NZ_CAWNVR010000240.1"/>
</dbReference>
<protein>
    <submittedName>
        <fullName evidence="9">Aminotransferase DegT</fullName>
    </submittedName>
</protein>
<evidence type="ECO:0000256" key="7">
    <source>
        <dbReference type="PIRSR" id="PIRSR000390-2"/>
    </source>
</evidence>
<keyword evidence="3 9" id="KW-0808">Transferase</keyword>
<feature type="active site" description="Proton acceptor" evidence="6">
    <location>
        <position position="199"/>
    </location>
</feature>
<evidence type="ECO:0000256" key="4">
    <source>
        <dbReference type="ARBA" id="ARBA00022898"/>
    </source>
</evidence>
<comment type="caution">
    <text evidence="9">The sequence shown here is derived from an EMBL/GenBank/DDBJ whole genome shotgun (WGS) entry which is preliminary data.</text>
</comment>
<dbReference type="PANTHER" id="PTHR30244:SF34">
    <property type="entry name" value="DTDP-4-AMINO-4,6-DIDEOXYGALACTOSE TRANSAMINASE"/>
    <property type="match status" value="1"/>
</dbReference>
<accession>A0A2N6K5H6</accession>
<evidence type="ECO:0000313" key="9">
    <source>
        <dbReference type="EMBL" id="PLZ91741.1"/>
    </source>
</evidence>
<dbReference type="Gene3D" id="3.40.640.10">
    <property type="entry name" value="Type I PLP-dependent aspartate aminotransferase-like (Major domain)"/>
    <property type="match status" value="1"/>
</dbReference>
<evidence type="ECO:0000256" key="2">
    <source>
        <dbReference type="ARBA" id="ARBA00022576"/>
    </source>
</evidence>
<evidence type="ECO:0000256" key="5">
    <source>
        <dbReference type="ARBA" id="ARBA00037999"/>
    </source>
</evidence>
<organism evidence="9 10">
    <name type="scientific">Fischerella muscicola CCMEE 5323</name>
    <dbReference type="NCBI Taxonomy" id="2019572"/>
    <lineage>
        <taxon>Bacteria</taxon>
        <taxon>Bacillati</taxon>
        <taxon>Cyanobacteriota</taxon>
        <taxon>Cyanophyceae</taxon>
        <taxon>Nostocales</taxon>
        <taxon>Hapalosiphonaceae</taxon>
        <taxon>Fischerella</taxon>
    </lineage>
</organism>
<dbReference type="PANTHER" id="PTHR30244">
    <property type="entry name" value="TRANSAMINASE"/>
    <property type="match status" value="1"/>
</dbReference>
<dbReference type="GO" id="GO:0000271">
    <property type="term" value="P:polysaccharide biosynthetic process"/>
    <property type="evidence" value="ECO:0007669"/>
    <property type="project" value="TreeGrafter"/>
</dbReference>
<name>A0A2N6K5H6_FISMU</name>
<dbReference type="InterPro" id="IPR015421">
    <property type="entry name" value="PyrdxlP-dep_Trfase_major"/>
</dbReference>
<dbReference type="Gene3D" id="3.90.1150.10">
    <property type="entry name" value="Aspartate Aminotransferase, domain 1"/>
    <property type="match status" value="1"/>
</dbReference>
<evidence type="ECO:0000256" key="8">
    <source>
        <dbReference type="RuleBase" id="RU004508"/>
    </source>
</evidence>
<dbReference type="AlphaFoldDB" id="A0A2N6K5H6"/>
<keyword evidence="2 9" id="KW-0032">Aminotransferase</keyword>
<dbReference type="InterPro" id="IPR015424">
    <property type="entry name" value="PyrdxlP-dep_Trfase"/>
</dbReference>
<feature type="modified residue" description="N6-(pyridoxal phosphate)lysine" evidence="7">
    <location>
        <position position="199"/>
    </location>
</feature>
<keyword evidence="10" id="KW-1185">Reference proteome</keyword>
<proteinExistence type="inferred from homology"/>
<keyword evidence="4 7" id="KW-0663">Pyridoxal phosphate</keyword>